<dbReference type="PANTHER" id="PTHR12526">
    <property type="entry name" value="GLYCOSYLTRANSFERASE"/>
    <property type="match status" value="1"/>
</dbReference>
<feature type="domain" description="Glycosyltransferase subfamily 4-like N-terminal" evidence="2">
    <location>
        <begin position="13"/>
        <end position="140"/>
    </location>
</feature>
<dbReference type="SUPFAM" id="SSF53756">
    <property type="entry name" value="UDP-Glycosyltransferase/glycogen phosphorylase"/>
    <property type="match status" value="1"/>
</dbReference>
<dbReference type="GO" id="GO:0016757">
    <property type="term" value="F:glycosyltransferase activity"/>
    <property type="evidence" value="ECO:0007669"/>
    <property type="project" value="InterPro"/>
</dbReference>
<dbReference type="GeneID" id="56060416"/>
<gene>
    <name evidence="3" type="ORF">C5F49_00685</name>
</gene>
<sequence>MKILFIAPKYSGGIGGHASRVAEKLQEHGFDVKLMHTPHIPIKKLKNPSFVLLSSLKAMIEGEKYDIVHAFNVPSAFAMKYTKAKKKILSIHGIYSEQVDALHSKTMYSIAKIAETKVLKWADKLTTDSKIVKKMYKEKLNANFEFFYAPLDIKKFEKLKNVEKNEKQIIFIGRDSYEKGIDVLKEIEPKINGKIIYCTDMKWEDAMENLKASSILVIPSRMESIPQVIKEAFYLKIPVIATNVGGIPELITNNVTGILVPPNDSEILLKNINELLVDNETAARLGNAGYEFVINNLTWEVLLPEYVKFYENLVNS</sequence>
<organism evidence="3 4">
    <name type="scientific">Nitrosopumilus oxyclinae</name>
    <dbReference type="NCBI Taxonomy" id="1959104"/>
    <lineage>
        <taxon>Archaea</taxon>
        <taxon>Nitrososphaerota</taxon>
        <taxon>Nitrososphaeria</taxon>
        <taxon>Nitrosopumilales</taxon>
        <taxon>Nitrosopumilaceae</taxon>
        <taxon>Nitrosopumilus</taxon>
    </lineage>
</organism>
<evidence type="ECO:0000313" key="3">
    <source>
        <dbReference type="EMBL" id="QLH04000.1"/>
    </source>
</evidence>
<evidence type="ECO:0000259" key="2">
    <source>
        <dbReference type="Pfam" id="PF13439"/>
    </source>
</evidence>
<dbReference type="EMBL" id="CP026994">
    <property type="protein sequence ID" value="QLH04000.1"/>
    <property type="molecule type" value="Genomic_DNA"/>
</dbReference>
<name>A0A7D5R024_9ARCH</name>
<keyword evidence="3" id="KW-0808">Transferase</keyword>
<evidence type="ECO:0000259" key="1">
    <source>
        <dbReference type="Pfam" id="PF00534"/>
    </source>
</evidence>
<accession>A0A7D5R024</accession>
<protein>
    <submittedName>
        <fullName evidence="3">Glycosyl transferase</fullName>
    </submittedName>
</protein>
<reference evidence="3 4" key="1">
    <citation type="submission" date="2018-02" db="EMBL/GenBank/DDBJ databases">
        <title>Complete genome of Nitrosopumilus oxyclinae HCE1.</title>
        <authorList>
            <person name="Qin W."/>
            <person name="Zheng Y."/>
            <person name="Stahl D.A."/>
        </authorList>
    </citation>
    <scope>NUCLEOTIDE SEQUENCE [LARGE SCALE GENOMIC DNA]</scope>
    <source>
        <strain evidence="3 4">HCE1</strain>
    </source>
</reference>
<dbReference type="InterPro" id="IPR028098">
    <property type="entry name" value="Glyco_trans_4-like_N"/>
</dbReference>
<dbReference type="OrthoDB" id="132546at2157"/>
<evidence type="ECO:0000313" key="4">
    <source>
        <dbReference type="Proteomes" id="UP000509441"/>
    </source>
</evidence>
<dbReference type="Gene3D" id="3.40.50.2000">
    <property type="entry name" value="Glycogen Phosphorylase B"/>
    <property type="match status" value="3"/>
</dbReference>
<dbReference type="CDD" id="cd03801">
    <property type="entry name" value="GT4_PimA-like"/>
    <property type="match status" value="1"/>
</dbReference>
<proteinExistence type="predicted"/>
<dbReference type="Pfam" id="PF00534">
    <property type="entry name" value="Glycos_transf_1"/>
    <property type="match status" value="1"/>
</dbReference>
<dbReference type="Pfam" id="PF13439">
    <property type="entry name" value="Glyco_transf_4"/>
    <property type="match status" value="1"/>
</dbReference>
<dbReference type="Proteomes" id="UP000509441">
    <property type="component" value="Chromosome"/>
</dbReference>
<dbReference type="InterPro" id="IPR001296">
    <property type="entry name" value="Glyco_trans_1"/>
</dbReference>
<keyword evidence="4" id="KW-1185">Reference proteome</keyword>
<dbReference type="PANTHER" id="PTHR12526:SF625">
    <property type="entry name" value="PHOSPHATIDYLINOSITOL GLYCAN-CLASS A"/>
    <property type="match status" value="1"/>
</dbReference>
<feature type="domain" description="Glycosyl transferase family 1" evidence="1">
    <location>
        <begin position="191"/>
        <end position="291"/>
    </location>
</feature>
<dbReference type="AlphaFoldDB" id="A0A7D5R024"/>
<dbReference type="RefSeq" id="WP_179362863.1">
    <property type="nucleotide sequence ID" value="NZ_CP026994.1"/>
</dbReference>
<dbReference type="KEGG" id="nox:C5F49_00685"/>